<reference evidence="8 9" key="1">
    <citation type="journal article" date="2021" name="Sci. Rep.">
        <title>The genome of the diatom Chaetoceros tenuissimus carries an ancient integrated fragment of an extant virus.</title>
        <authorList>
            <person name="Hongo Y."/>
            <person name="Kimura K."/>
            <person name="Takaki Y."/>
            <person name="Yoshida Y."/>
            <person name="Baba S."/>
            <person name="Kobayashi G."/>
            <person name="Nagasaki K."/>
            <person name="Hano T."/>
            <person name="Tomaru Y."/>
        </authorList>
    </citation>
    <scope>NUCLEOTIDE SEQUENCE [LARGE SCALE GENOMIC DNA]</scope>
    <source>
        <strain evidence="8 9">NIES-3715</strain>
    </source>
</reference>
<dbReference type="PANTHER" id="PTHR14155:SF627">
    <property type="entry name" value="OS06G0192800 PROTEIN"/>
    <property type="match status" value="1"/>
</dbReference>
<dbReference type="InterPro" id="IPR001841">
    <property type="entry name" value="Znf_RING"/>
</dbReference>
<dbReference type="Gene3D" id="3.30.40.10">
    <property type="entry name" value="Zinc/RING finger domain, C3HC4 (zinc finger)"/>
    <property type="match status" value="1"/>
</dbReference>
<evidence type="ECO:0000313" key="9">
    <source>
        <dbReference type="Proteomes" id="UP001054902"/>
    </source>
</evidence>
<evidence type="ECO:0000256" key="3">
    <source>
        <dbReference type="ARBA" id="ARBA00022833"/>
    </source>
</evidence>
<evidence type="ECO:0000256" key="6">
    <source>
        <dbReference type="SAM" id="Phobius"/>
    </source>
</evidence>
<dbReference type="EMBL" id="BLLK01000047">
    <property type="protein sequence ID" value="GFH55125.1"/>
    <property type="molecule type" value="Genomic_DNA"/>
</dbReference>
<feature type="transmembrane region" description="Helical" evidence="6">
    <location>
        <begin position="6"/>
        <end position="22"/>
    </location>
</feature>
<feature type="domain" description="RING-type" evidence="7">
    <location>
        <begin position="282"/>
        <end position="327"/>
    </location>
</feature>
<keyword evidence="6" id="KW-1133">Transmembrane helix</keyword>
<organism evidence="8 9">
    <name type="scientific">Chaetoceros tenuissimus</name>
    <dbReference type="NCBI Taxonomy" id="426638"/>
    <lineage>
        <taxon>Eukaryota</taxon>
        <taxon>Sar</taxon>
        <taxon>Stramenopiles</taxon>
        <taxon>Ochrophyta</taxon>
        <taxon>Bacillariophyta</taxon>
        <taxon>Coscinodiscophyceae</taxon>
        <taxon>Chaetocerotophycidae</taxon>
        <taxon>Chaetocerotales</taxon>
        <taxon>Chaetocerotaceae</taxon>
        <taxon>Chaetoceros</taxon>
    </lineage>
</organism>
<name>A0AAD3D1T1_9STRA</name>
<dbReference type="PANTHER" id="PTHR14155">
    <property type="entry name" value="RING FINGER DOMAIN-CONTAINING"/>
    <property type="match status" value="1"/>
</dbReference>
<feature type="region of interest" description="Disordered" evidence="5">
    <location>
        <begin position="152"/>
        <end position="180"/>
    </location>
</feature>
<evidence type="ECO:0000259" key="7">
    <source>
        <dbReference type="PROSITE" id="PS50089"/>
    </source>
</evidence>
<dbReference type="GO" id="GO:0008270">
    <property type="term" value="F:zinc ion binding"/>
    <property type="evidence" value="ECO:0007669"/>
    <property type="project" value="UniProtKB-KW"/>
</dbReference>
<feature type="compositionally biased region" description="Polar residues" evidence="5">
    <location>
        <begin position="152"/>
        <end position="171"/>
    </location>
</feature>
<comment type="caution">
    <text evidence="8">The sequence shown here is derived from an EMBL/GenBank/DDBJ whole genome shotgun (WGS) entry which is preliminary data.</text>
</comment>
<sequence>MQNYEYIGIGIFLLILLTYICHRRSKHRNASRPQLQARREHQTQRQRNLGRTQELRRNLAALLQRKDELVRQVNDTPMDSDERNRIERQLHSLEYGLIRLRLQIITRAQQPVVDYSNNHNAALSQIRINTLSQLQSRQNERIQNRDEGIQQLSSDGNATRTNPNQSHSSPNERPFWLNPFGTEASNENTFENTNSLFPVTYDAFRERRREKILLNIIHKKVIIGKEKVENSSNDCTEIEEAKITRIDDHMNARIKEDVKILQIPSDIEANSMISLENTEMICTICCEEYVIGEDIAWSNNDECCHCFHTDCIVAWLMHDNDECPICRNQYIP</sequence>
<dbReference type="Proteomes" id="UP001054902">
    <property type="component" value="Unassembled WGS sequence"/>
</dbReference>
<dbReference type="InterPro" id="IPR053238">
    <property type="entry name" value="RING-H2_zinc_finger"/>
</dbReference>
<keyword evidence="2 4" id="KW-0863">Zinc-finger</keyword>
<feature type="region of interest" description="Disordered" evidence="5">
    <location>
        <begin position="28"/>
        <end position="51"/>
    </location>
</feature>
<protein>
    <recommendedName>
        <fullName evidence="7">RING-type domain-containing protein</fullName>
    </recommendedName>
</protein>
<dbReference type="SUPFAM" id="SSF57850">
    <property type="entry name" value="RING/U-box"/>
    <property type="match status" value="1"/>
</dbReference>
<dbReference type="AlphaFoldDB" id="A0AAD3D1T1"/>
<gene>
    <name evidence="8" type="ORF">CTEN210_11601</name>
</gene>
<keyword evidence="1" id="KW-0479">Metal-binding</keyword>
<dbReference type="InterPro" id="IPR013083">
    <property type="entry name" value="Znf_RING/FYVE/PHD"/>
</dbReference>
<dbReference type="PROSITE" id="PS50089">
    <property type="entry name" value="ZF_RING_2"/>
    <property type="match status" value="1"/>
</dbReference>
<keyword evidence="9" id="KW-1185">Reference proteome</keyword>
<dbReference type="Pfam" id="PF13639">
    <property type="entry name" value="zf-RING_2"/>
    <property type="match status" value="1"/>
</dbReference>
<keyword evidence="3" id="KW-0862">Zinc</keyword>
<evidence type="ECO:0000256" key="4">
    <source>
        <dbReference type="PROSITE-ProRule" id="PRU00175"/>
    </source>
</evidence>
<evidence type="ECO:0000256" key="2">
    <source>
        <dbReference type="ARBA" id="ARBA00022771"/>
    </source>
</evidence>
<evidence type="ECO:0000256" key="5">
    <source>
        <dbReference type="SAM" id="MobiDB-lite"/>
    </source>
</evidence>
<keyword evidence="6" id="KW-0472">Membrane</keyword>
<keyword evidence="6" id="KW-0812">Transmembrane</keyword>
<dbReference type="CDD" id="cd16448">
    <property type="entry name" value="RING-H2"/>
    <property type="match status" value="1"/>
</dbReference>
<proteinExistence type="predicted"/>
<evidence type="ECO:0000313" key="8">
    <source>
        <dbReference type="EMBL" id="GFH55125.1"/>
    </source>
</evidence>
<evidence type="ECO:0000256" key="1">
    <source>
        <dbReference type="ARBA" id="ARBA00022723"/>
    </source>
</evidence>
<accession>A0AAD3D1T1</accession>